<dbReference type="EMBL" id="BT054667">
    <property type="protein sequence ID" value="ACL53274.1"/>
    <property type="molecule type" value="mRNA"/>
</dbReference>
<reference evidence="1" key="1">
    <citation type="journal article" date="2009" name="PLoS Genet.">
        <title>Sequencing, mapping, and analysis of 27,455 maize full-length cDNAs.</title>
        <authorList>
            <person name="Soderlund C."/>
            <person name="Descour A."/>
            <person name="Kudrna D."/>
            <person name="Bomhoff M."/>
            <person name="Boyd L."/>
            <person name="Currie J."/>
            <person name="Angelova A."/>
            <person name="Collura K."/>
            <person name="Wissotski M."/>
            <person name="Ashley E."/>
            <person name="Morrow D."/>
            <person name="Fernandes J."/>
            <person name="Walbot V."/>
            <person name="Yu Y."/>
        </authorList>
    </citation>
    <scope>NUCLEOTIDE SEQUENCE</scope>
    <source>
        <strain evidence="1">B73</strain>
    </source>
</reference>
<accession>B7ZZC5</accession>
<protein>
    <submittedName>
        <fullName evidence="1">Uncharacterized protein</fullName>
    </submittedName>
</protein>
<name>B7ZZC5_MAIZE</name>
<proteinExistence type="evidence at transcript level"/>
<organism evidence="1">
    <name type="scientific">Zea mays</name>
    <name type="common">Maize</name>
    <dbReference type="NCBI Taxonomy" id="4577"/>
    <lineage>
        <taxon>Eukaryota</taxon>
        <taxon>Viridiplantae</taxon>
        <taxon>Streptophyta</taxon>
        <taxon>Embryophyta</taxon>
        <taxon>Tracheophyta</taxon>
        <taxon>Spermatophyta</taxon>
        <taxon>Magnoliopsida</taxon>
        <taxon>Liliopsida</taxon>
        <taxon>Poales</taxon>
        <taxon>Poaceae</taxon>
        <taxon>PACMAD clade</taxon>
        <taxon>Panicoideae</taxon>
        <taxon>Andropogonodae</taxon>
        <taxon>Andropogoneae</taxon>
        <taxon>Tripsacinae</taxon>
        <taxon>Zea</taxon>
    </lineage>
</organism>
<evidence type="ECO:0000313" key="1">
    <source>
        <dbReference type="EMBL" id="ACL53274.1"/>
    </source>
</evidence>
<dbReference type="AlphaFoldDB" id="B7ZZC5"/>
<reference evidence="1" key="2">
    <citation type="submission" date="2012-06" db="EMBL/GenBank/DDBJ databases">
        <authorList>
            <person name="Yu Y."/>
            <person name="Currie J."/>
            <person name="Lomeli R."/>
            <person name="Angelova A."/>
            <person name="Collura K."/>
            <person name="Wissotski M."/>
            <person name="Campos D."/>
            <person name="Kudrna D."/>
            <person name="Golser W."/>
            <person name="Ashely E."/>
            <person name="Descour A."/>
            <person name="Fernandes J."/>
            <person name="Soderlund C."/>
            <person name="Walbot V."/>
        </authorList>
    </citation>
    <scope>NUCLEOTIDE SEQUENCE</scope>
    <source>
        <strain evidence="1">B73</strain>
    </source>
</reference>
<sequence>MSEASSTALSRLSLGFRRLSLLGLSSMSGSLRFRYFFFITIILKIIHSHTTHSTKTTQASHITHATHTTHTAKILQKKQRKISNQFAPMSRHPLEEKLVKELFTEKSIPSKLTSAPKRRDR</sequence>